<feature type="region of interest" description="Disordered" evidence="1">
    <location>
        <begin position="1"/>
        <end position="21"/>
    </location>
</feature>
<sequence length="152" mass="18150">MMLKEKKMKRNHRDVHDDDHRRKMNCTPLSDITMIDFFNRQIKPNNYIQGNYNEEPLQRKTNAMSFRFHNDTSHRQNLLQKFQVANEFSSEFRQSSTYETSAHAIVQDVGLHQSTSPRIEDIVRDSSPERNEDMEHDSIAQDWEIEQPMNPR</sequence>
<proteinExistence type="predicted"/>
<evidence type="ECO:0000256" key="1">
    <source>
        <dbReference type="SAM" id="MobiDB-lite"/>
    </source>
</evidence>
<feature type="compositionally biased region" description="Basic and acidic residues" evidence="1">
    <location>
        <begin position="118"/>
        <end position="139"/>
    </location>
</feature>
<protein>
    <submittedName>
        <fullName evidence="2">Uncharacterized protein</fullName>
    </submittedName>
</protein>
<reference evidence="2 3" key="1">
    <citation type="submission" date="2019-04" db="EMBL/GenBank/DDBJ databases">
        <title>An improved genome assembly and genetic linkage map for asparagus bean, Vigna unguiculata ssp. sesquipedialis.</title>
        <authorList>
            <person name="Xia Q."/>
            <person name="Zhang R."/>
            <person name="Dong Y."/>
        </authorList>
    </citation>
    <scope>NUCLEOTIDE SEQUENCE [LARGE SCALE GENOMIC DNA]</scope>
    <source>
        <tissue evidence="2">Leaf</tissue>
    </source>
</reference>
<feature type="compositionally biased region" description="Basic residues" evidence="1">
    <location>
        <begin position="1"/>
        <end position="13"/>
    </location>
</feature>
<feature type="region of interest" description="Disordered" evidence="1">
    <location>
        <begin position="108"/>
        <end position="152"/>
    </location>
</feature>
<dbReference type="AlphaFoldDB" id="A0A4D6MZJ6"/>
<dbReference type="EMBL" id="CP039353">
    <property type="protein sequence ID" value="QCE06896.1"/>
    <property type="molecule type" value="Genomic_DNA"/>
</dbReference>
<dbReference type="Proteomes" id="UP000501690">
    <property type="component" value="Linkage Group LG9"/>
</dbReference>
<accession>A0A4D6MZJ6</accession>
<evidence type="ECO:0000313" key="2">
    <source>
        <dbReference type="EMBL" id="QCE06896.1"/>
    </source>
</evidence>
<evidence type="ECO:0000313" key="3">
    <source>
        <dbReference type="Proteomes" id="UP000501690"/>
    </source>
</evidence>
<keyword evidence="3" id="KW-1185">Reference proteome</keyword>
<organism evidence="2 3">
    <name type="scientific">Vigna unguiculata</name>
    <name type="common">Cowpea</name>
    <dbReference type="NCBI Taxonomy" id="3917"/>
    <lineage>
        <taxon>Eukaryota</taxon>
        <taxon>Viridiplantae</taxon>
        <taxon>Streptophyta</taxon>
        <taxon>Embryophyta</taxon>
        <taxon>Tracheophyta</taxon>
        <taxon>Spermatophyta</taxon>
        <taxon>Magnoliopsida</taxon>
        <taxon>eudicotyledons</taxon>
        <taxon>Gunneridae</taxon>
        <taxon>Pentapetalae</taxon>
        <taxon>rosids</taxon>
        <taxon>fabids</taxon>
        <taxon>Fabales</taxon>
        <taxon>Fabaceae</taxon>
        <taxon>Papilionoideae</taxon>
        <taxon>50 kb inversion clade</taxon>
        <taxon>NPAAA clade</taxon>
        <taxon>indigoferoid/millettioid clade</taxon>
        <taxon>Phaseoleae</taxon>
        <taxon>Vigna</taxon>
    </lineage>
</organism>
<name>A0A4D6MZJ6_VIGUN</name>
<gene>
    <name evidence="2" type="ORF">DEO72_LG9g1910</name>
</gene>